<dbReference type="PANTHER" id="PTHR42878:SF15">
    <property type="entry name" value="BACTERIOPHYTOCHROME"/>
    <property type="match status" value="1"/>
</dbReference>
<keyword evidence="5" id="KW-0808">Transferase</keyword>
<feature type="transmembrane region" description="Helical" evidence="10">
    <location>
        <begin position="15"/>
        <end position="35"/>
    </location>
</feature>
<comment type="subcellular location">
    <subcellularLocation>
        <location evidence="2">Cell membrane</location>
    </subcellularLocation>
</comment>
<dbReference type="InterPro" id="IPR036097">
    <property type="entry name" value="HisK_dim/P_sf"/>
</dbReference>
<feature type="domain" description="Histidine kinase" evidence="11">
    <location>
        <begin position="345"/>
        <end position="555"/>
    </location>
</feature>
<dbReference type="InterPro" id="IPR004358">
    <property type="entry name" value="Sig_transdc_His_kin-like_C"/>
</dbReference>
<feature type="region of interest" description="Disordered" evidence="9">
    <location>
        <begin position="558"/>
        <end position="582"/>
    </location>
</feature>
<dbReference type="GO" id="GO:0007234">
    <property type="term" value="P:osmosensory signaling via phosphorelay pathway"/>
    <property type="evidence" value="ECO:0007669"/>
    <property type="project" value="TreeGrafter"/>
</dbReference>
<dbReference type="InterPro" id="IPR003594">
    <property type="entry name" value="HATPase_dom"/>
</dbReference>
<dbReference type="Proteomes" id="UP000321805">
    <property type="component" value="Chromosome"/>
</dbReference>
<dbReference type="SMART" id="SM00387">
    <property type="entry name" value="HATPase_c"/>
    <property type="match status" value="1"/>
</dbReference>
<evidence type="ECO:0000256" key="4">
    <source>
        <dbReference type="ARBA" id="ARBA00022553"/>
    </source>
</evidence>
<dbReference type="GO" id="GO:0030295">
    <property type="term" value="F:protein kinase activator activity"/>
    <property type="evidence" value="ECO:0007669"/>
    <property type="project" value="TreeGrafter"/>
</dbReference>
<evidence type="ECO:0000256" key="6">
    <source>
        <dbReference type="ARBA" id="ARBA00022777"/>
    </source>
</evidence>
<protein>
    <recommendedName>
        <fullName evidence="8">Sensor-like histidine kinase SenX3</fullName>
        <ecNumber evidence="3">2.7.13.3</ecNumber>
    </recommendedName>
</protein>
<evidence type="ECO:0000256" key="5">
    <source>
        <dbReference type="ARBA" id="ARBA00022679"/>
    </source>
</evidence>
<dbReference type="CDD" id="cd00082">
    <property type="entry name" value="HisKA"/>
    <property type="match status" value="1"/>
</dbReference>
<keyword evidence="6" id="KW-0418">Kinase</keyword>
<sequence>MGSGPVETRSDGQSANLVVGLVALGLVAVLVVLGVQLHATQAAARDDAKTRFRLRAEVTAALTQAVFSSAAESPETAKRYGSAVVSDRALDRAVRQGGLRYQALLNDEGQLIARSRAVSGASQAGLLSRSPSLLRALQSSPYALSDVVHSGPGGTPVIDFAVALKTPYGRRVLVGGLVPGAIGTFVSDYLRRIPAAVGKAYVIDGRGTVIGTSDPRPVVRQATQPGLLSSARHGHQGSFGQDGYFVAVPVASRWRVVLTVPASQLFGSVSGLRKWVPWLIFAALGLVGLCSLLLLRRMLAGRAALARANSELAESNAKLQGTNALLRHAAELARSNEELERFASIASHDLQEPLRKVQTFAAQLNVRERDRLSEQGQDFLRRMTAAAGRMRTLIDDLLMFSRVSTQGRPFVTVDLADVLDEVLLDVDHTGAQIITGDLPTIDADPVQMRQLLQNLLANALKFRRENVVCEIAIAARVVDGVADLTVTDNGIGFDPKYAVRIFRAFERLHGTSSYAGTGIGLALCYKIVERHHGTITADSRPGSGSVFRVRLPVQQHVSSAPQTPAPSATPAEMSFETVPPRV</sequence>
<keyword evidence="4" id="KW-0597">Phosphoprotein</keyword>
<dbReference type="InterPro" id="IPR003661">
    <property type="entry name" value="HisK_dim/P_dom"/>
</dbReference>
<dbReference type="RefSeq" id="WP_146920271.1">
    <property type="nucleotide sequence ID" value="NZ_CP042430.1"/>
</dbReference>
<dbReference type="PRINTS" id="PR00344">
    <property type="entry name" value="BCTRLSENSOR"/>
</dbReference>
<evidence type="ECO:0000313" key="12">
    <source>
        <dbReference type="EMBL" id="QEC48577.1"/>
    </source>
</evidence>
<feature type="transmembrane region" description="Helical" evidence="10">
    <location>
        <begin position="275"/>
        <end position="295"/>
    </location>
</feature>
<gene>
    <name evidence="12" type="ORF">FSW04_14025</name>
</gene>
<dbReference type="AlphaFoldDB" id="A0A5B8U6G0"/>
<comment type="catalytic activity">
    <reaction evidence="1">
        <text>ATP + protein L-histidine = ADP + protein N-phospho-L-histidine.</text>
        <dbReference type="EC" id="2.7.13.3"/>
    </reaction>
</comment>
<feature type="compositionally biased region" description="Low complexity" evidence="9">
    <location>
        <begin position="558"/>
        <end position="571"/>
    </location>
</feature>
<dbReference type="Gene3D" id="1.10.287.130">
    <property type="match status" value="1"/>
</dbReference>
<evidence type="ECO:0000256" key="8">
    <source>
        <dbReference type="ARBA" id="ARBA00039401"/>
    </source>
</evidence>
<dbReference type="GO" id="GO:0000156">
    <property type="term" value="F:phosphorelay response regulator activity"/>
    <property type="evidence" value="ECO:0007669"/>
    <property type="project" value="TreeGrafter"/>
</dbReference>
<evidence type="ECO:0000256" key="9">
    <source>
        <dbReference type="SAM" id="MobiDB-lite"/>
    </source>
</evidence>
<dbReference type="EMBL" id="CP042430">
    <property type="protein sequence ID" value="QEC48577.1"/>
    <property type="molecule type" value="Genomic_DNA"/>
</dbReference>
<dbReference type="Pfam" id="PF00512">
    <property type="entry name" value="HisKA"/>
    <property type="match status" value="1"/>
</dbReference>
<keyword evidence="13" id="KW-1185">Reference proteome</keyword>
<dbReference type="PROSITE" id="PS50109">
    <property type="entry name" value="HIS_KIN"/>
    <property type="match status" value="1"/>
</dbReference>
<dbReference type="GO" id="GO:0005886">
    <property type="term" value="C:plasma membrane"/>
    <property type="evidence" value="ECO:0007669"/>
    <property type="project" value="UniProtKB-SubCell"/>
</dbReference>
<dbReference type="KEGG" id="bsol:FSW04_14025"/>
<dbReference type="OrthoDB" id="9808408at2"/>
<dbReference type="InterPro" id="IPR005467">
    <property type="entry name" value="His_kinase_dom"/>
</dbReference>
<dbReference type="EC" id="2.7.13.3" evidence="3"/>
<keyword evidence="10" id="KW-0812">Transmembrane</keyword>
<dbReference type="Gene3D" id="3.30.565.10">
    <property type="entry name" value="Histidine kinase-like ATPase, C-terminal domain"/>
    <property type="match status" value="1"/>
</dbReference>
<reference evidence="12 13" key="1">
    <citation type="journal article" date="2018" name="J. Microbiol.">
        <title>Baekduia soli gen. nov., sp. nov., a novel bacterium isolated from the soil of Baekdu Mountain and proposal of a novel family name, Baekduiaceae fam. nov.</title>
        <authorList>
            <person name="An D.S."/>
            <person name="Siddiqi M.Z."/>
            <person name="Kim K.H."/>
            <person name="Yu H.S."/>
            <person name="Im W.T."/>
        </authorList>
    </citation>
    <scope>NUCLEOTIDE SEQUENCE [LARGE SCALE GENOMIC DNA]</scope>
    <source>
        <strain evidence="12 13">BR7-21</strain>
    </source>
</reference>
<evidence type="ECO:0000259" key="11">
    <source>
        <dbReference type="PROSITE" id="PS50109"/>
    </source>
</evidence>
<evidence type="ECO:0000256" key="2">
    <source>
        <dbReference type="ARBA" id="ARBA00004236"/>
    </source>
</evidence>
<accession>A0A5B8U6G0</accession>
<evidence type="ECO:0000256" key="10">
    <source>
        <dbReference type="SAM" id="Phobius"/>
    </source>
</evidence>
<dbReference type="Pfam" id="PF02518">
    <property type="entry name" value="HATPase_c"/>
    <property type="match status" value="1"/>
</dbReference>
<evidence type="ECO:0000256" key="1">
    <source>
        <dbReference type="ARBA" id="ARBA00000085"/>
    </source>
</evidence>
<dbReference type="InterPro" id="IPR050351">
    <property type="entry name" value="BphY/WalK/GraS-like"/>
</dbReference>
<keyword evidence="7" id="KW-0902">Two-component regulatory system</keyword>
<dbReference type="InterPro" id="IPR036890">
    <property type="entry name" value="HATPase_C_sf"/>
</dbReference>
<keyword evidence="10" id="KW-1133">Transmembrane helix</keyword>
<dbReference type="SUPFAM" id="SSF55874">
    <property type="entry name" value="ATPase domain of HSP90 chaperone/DNA topoisomerase II/histidine kinase"/>
    <property type="match status" value="1"/>
</dbReference>
<dbReference type="PANTHER" id="PTHR42878">
    <property type="entry name" value="TWO-COMPONENT HISTIDINE KINASE"/>
    <property type="match status" value="1"/>
</dbReference>
<organism evidence="12 13">
    <name type="scientific">Baekduia soli</name>
    <dbReference type="NCBI Taxonomy" id="496014"/>
    <lineage>
        <taxon>Bacteria</taxon>
        <taxon>Bacillati</taxon>
        <taxon>Actinomycetota</taxon>
        <taxon>Thermoleophilia</taxon>
        <taxon>Solirubrobacterales</taxon>
        <taxon>Baekduiaceae</taxon>
        <taxon>Baekduia</taxon>
    </lineage>
</organism>
<name>A0A5B8U6G0_9ACTN</name>
<dbReference type="SMART" id="SM00388">
    <property type="entry name" value="HisKA"/>
    <property type="match status" value="1"/>
</dbReference>
<keyword evidence="10" id="KW-0472">Membrane</keyword>
<dbReference type="SUPFAM" id="SSF47384">
    <property type="entry name" value="Homodimeric domain of signal transducing histidine kinase"/>
    <property type="match status" value="1"/>
</dbReference>
<evidence type="ECO:0000313" key="13">
    <source>
        <dbReference type="Proteomes" id="UP000321805"/>
    </source>
</evidence>
<proteinExistence type="predicted"/>
<dbReference type="GO" id="GO:0000155">
    <property type="term" value="F:phosphorelay sensor kinase activity"/>
    <property type="evidence" value="ECO:0007669"/>
    <property type="project" value="InterPro"/>
</dbReference>
<evidence type="ECO:0000256" key="7">
    <source>
        <dbReference type="ARBA" id="ARBA00023012"/>
    </source>
</evidence>
<evidence type="ECO:0000256" key="3">
    <source>
        <dbReference type="ARBA" id="ARBA00012438"/>
    </source>
</evidence>